<reference evidence="2 3" key="1">
    <citation type="submission" date="2020-08" db="EMBL/GenBank/DDBJ databases">
        <title>Genome public.</title>
        <authorList>
            <person name="Liu C."/>
            <person name="Sun Q."/>
        </authorList>
    </citation>
    <scope>NUCLEOTIDE SEQUENCE [LARGE SCALE GENOMIC DNA]</scope>
    <source>
        <strain evidence="2 3">BX3</strain>
    </source>
</reference>
<proteinExistence type="predicted"/>
<gene>
    <name evidence="2" type="ORF">H8700_01315</name>
</gene>
<dbReference type="Gene3D" id="1.10.150.20">
    <property type="entry name" value="5' to 3' exonuclease, C-terminal subdomain"/>
    <property type="match status" value="1"/>
</dbReference>
<evidence type="ECO:0000313" key="2">
    <source>
        <dbReference type="EMBL" id="MBC8556364.1"/>
    </source>
</evidence>
<keyword evidence="3" id="KW-1185">Reference proteome</keyword>
<accession>A0ABR7MRE5</accession>
<evidence type="ECO:0000259" key="1">
    <source>
        <dbReference type="Pfam" id="PF03118"/>
    </source>
</evidence>
<dbReference type="Proteomes" id="UP000637513">
    <property type="component" value="Unassembled WGS sequence"/>
</dbReference>
<evidence type="ECO:0000313" key="3">
    <source>
        <dbReference type="Proteomes" id="UP000637513"/>
    </source>
</evidence>
<name>A0ABR7MRE5_9FIRM</name>
<sequence length="222" mass="26026">MGLSVRACICLKRAGITKSDQLLNLSDSDLMKIRNLGKKTYEEIKECIKGINNNCATDVKSEVFCKDDSRTIILMLNNQKIIYKCMGVTDEQIANSVLTTIFNLKKSKKIIEMQMSPKIIEFLTMKGYLFWDDVYTDRFSLLEQLRICQFNECVIELQELCRFQIKRKEKVLVYPGRESIRNFIIHNNYKKPEDIINNIKNTDNDEIIEFIEQLKELIIFDN</sequence>
<dbReference type="Pfam" id="PF03118">
    <property type="entry name" value="RNA_pol_A_CTD"/>
    <property type="match status" value="1"/>
</dbReference>
<dbReference type="EMBL" id="JACRSW010000001">
    <property type="protein sequence ID" value="MBC8556364.1"/>
    <property type="molecule type" value="Genomic_DNA"/>
</dbReference>
<dbReference type="SUPFAM" id="SSF47789">
    <property type="entry name" value="C-terminal domain of RNA polymerase alpha subunit"/>
    <property type="match status" value="1"/>
</dbReference>
<organism evidence="2 3">
    <name type="scientific">Jutongia hominis</name>
    <dbReference type="NCBI Taxonomy" id="2763664"/>
    <lineage>
        <taxon>Bacteria</taxon>
        <taxon>Bacillati</taxon>
        <taxon>Bacillota</taxon>
        <taxon>Clostridia</taxon>
        <taxon>Lachnospirales</taxon>
        <taxon>Lachnospiraceae</taxon>
        <taxon>Jutongia</taxon>
    </lineage>
</organism>
<dbReference type="InterPro" id="IPR011260">
    <property type="entry name" value="RNAP_asu_C"/>
</dbReference>
<comment type="caution">
    <text evidence="2">The sequence shown here is derived from an EMBL/GenBank/DDBJ whole genome shotgun (WGS) entry which is preliminary data.</text>
</comment>
<feature type="domain" description="RNA polymerase alpha subunit C-terminal" evidence="1">
    <location>
        <begin position="1"/>
        <end position="49"/>
    </location>
</feature>
<protein>
    <recommendedName>
        <fullName evidence="1">RNA polymerase alpha subunit C-terminal domain-containing protein</fullName>
    </recommendedName>
</protein>